<dbReference type="Proteomes" id="UP000269438">
    <property type="component" value="Unassembled WGS sequence"/>
</dbReference>
<dbReference type="InterPro" id="IPR036388">
    <property type="entry name" value="WH-like_DNA-bd_sf"/>
</dbReference>
<keyword evidence="2" id="KW-0238">DNA-binding</keyword>
<dbReference type="SUPFAM" id="SSF64288">
    <property type="entry name" value="Chorismate lyase-like"/>
    <property type="match status" value="1"/>
</dbReference>
<gene>
    <name evidence="6" type="ORF">D9V34_01085</name>
    <name evidence="5" type="ORF">D9V34_13380</name>
</gene>
<keyword evidence="7" id="KW-1185">Reference proteome</keyword>
<dbReference type="EMBL" id="RCUY01000011">
    <property type="protein sequence ID" value="RLP80840.1"/>
    <property type="molecule type" value="Genomic_DNA"/>
</dbReference>
<evidence type="ECO:0000256" key="1">
    <source>
        <dbReference type="ARBA" id="ARBA00023015"/>
    </source>
</evidence>
<dbReference type="PANTHER" id="PTHR44846:SF17">
    <property type="entry name" value="GNTR-FAMILY TRANSCRIPTIONAL REGULATOR"/>
    <property type="match status" value="1"/>
</dbReference>
<protein>
    <submittedName>
        <fullName evidence="5">GntR family transcriptional regulator</fullName>
    </submittedName>
</protein>
<evidence type="ECO:0000259" key="4">
    <source>
        <dbReference type="PROSITE" id="PS50949"/>
    </source>
</evidence>
<dbReference type="EMBL" id="RCUY01000001">
    <property type="protein sequence ID" value="RLP84625.1"/>
    <property type="molecule type" value="Genomic_DNA"/>
</dbReference>
<dbReference type="Pfam" id="PF00392">
    <property type="entry name" value="GntR"/>
    <property type="match status" value="1"/>
</dbReference>
<feature type="domain" description="HTH gntR-type" evidence="4">
    <location>
        <begin position="21"/>
        <end position="89"/>
    </location>
</feature>
<keyword evidence="3" id="KW-0804">Transcription</keyword>
<dbReference type="SMART" id="SM00345">
    <property type="entry name" value="HTH_GNTR"/>
    <property type="match status" value="1"/>
</dbReference>
<dbReference type="AlphaFoldDB" id="A0A3L7AM77"/>
<evidence type="ECO:0000256" key="2">
    <source>
        <dbReference type="ARBA" id="ARBA00023125"/>
    </source>
</evidence>
<evidence type="ECO:0000313" key="7">
    <source>
        <dbReference type="Proteomes" id="UP000269438"/>
    </source>
</evidence>
<accession>A0A3L7AM77</accession>
<dbReference type="PANTHER" id="PTHR44846">
    <property type="entry name" value="MANNOSYL-D-GLYCERATE TRANSPORT/METABOLISM SYSTEM REPRESSOR MNGR-RELATED"/>
    <property type="match status" value="1"/>
</dbReference>
<sequence>MQTPSRNITPLSLDLARGRDVPLYRQLADQLRDAITDGTLPPGSRLDNEIVLAHRLGISRPTVRRAIQEVVAEGLLTRRRGVGTRVAHTRIRTAIEPLGIVESLERDGHRPGSKVLEQRTIPASALIATLLERADGTPVHHFRRLLSSNQAPFAILTNNVPADLKVPGFHRLSDTGSYSLLRAAGILIHSVDERLISRQPTPAETGLLSLGTDGVILERTRISRDSAGRPVSVGIHAFRGDLIAIGVSAIGVSAAGELR</sequence>
<dbReference type="InterPro" id="IPR028978">
    <property type="entry name" value="Chorismate_lyase_/UTRA_dom_sf"/>
</dbReference>
<dbReference type="InterPro" id="IPR036390">
    <property type="entry name" value="WH_DNA-bd_sf"/>
</dbReference>
<dbReference type="PRINTS" id="PR00035">
    <property type="entry name" value="HTHGNTR"/>
</dbReference>
<dbReference type="GO" id="GO:0003677">
    <property type="term" value="F:DNA binding"/>
    <property type="evidence" value="ECO:0007669"/>
    <property type="project" value="UniProtKB-KW"/>
</dbReference>
<name>A0A3L7AM77_9MICO</name>
<dbReference type="OrthoDB" id="3194402at2"/>
<organism evidence="5 7">
    <name type="scientific">Mycetocola lacteus</name>
    <dbReference type="NCBI Taxonomy" id="76637"/>
    <lineage>
        <taxon>Bacteria</taxon>
        <taxon>Bacillati</taxon>
        <taxon>Actinomycetota</taxon>
        <taxon>Actinomycetes</taxon>
        <taxon>Micrococcales</taxon>
        <taxon>Microbacteriaceae</taxon>
        <taxon>Mycetocola</taxon>
    </lineage>
</organism>
<evidence type="ECO:0000313" key="5">
    <source>
        <dbReference type="EMBL" id="RLP80840.1"/>
    </source>
</evidence>
<dbReference type="PROSITE" id="PS50949">
    <property type="entry name" value="HTH_GNTR"/>
    <property type="match status" value="1"/>
</dbReference>
<dbReference type="Gene3D" id="3.40.1410.10">
    <property type="entry name" value="Chorismate lyase-like"/>
    <property type="match status" value="1"/>
</dbReference>
<dbReference type="RefSeq" id="WP_121687105.1">
    <property type="nucleotide sequence ID" value="NZ_RCUY01000001.1"/>
</dbReference>
<comment type="caution">
    <text evidence="5">The sequence shown here is derived from an EMBL/GenBank/DDBJ whole genome shotgun (WGS) entry which is preliminary data.</text>
</comment>
<reference evidence="5 7" key="1">
    <citation type="submission" date="2018-10" db="EMBL/GenBank/DDBJ databases">
        <authorList>
            <person name="Li J."/>
        </authorList>
    </citation>
    <scope>NUCLEOTIDE SEQUENCE [LARGE SCALE GENOMIC DNA]</scope>
    <source>
        <strain evidence="5 7">JCM 11654</strain>
    </source>
</reference>
<dbReference type="InterPro" id="IPR011663">
    <property type="entry name" value="UTRA"/>
</dbReference>
<dbReference type="SMART" id="SM00866">
    <property type="entry name" value="UTRA"/>
    <property type="match status" value="1"/>
</dbReference>
<dbReference type="InterPro" id="IPR050679">
    <property type="entry name" value="Bact_HTH_transcr_reg"/>
</dbReference>
<dbReference type="CDD" id="cd07377">
    <property type="entry name" value="WHTH_GntR"/>
    <property type="match status" value="1"/>
</dbReference>
<dbReference type="Gene3D" id="1.10.10.10">
    <property type="entry name" value="Winged helix-like DNA-binding domain superfamily/Winged helix DNA-binding domain"/>
    <property type="match status" value="1"/>
</dbReference>
<evidence type="ECO:0000313" key="6">
    <source>
        <dbReference type="EMBL" id="RLP84625.1"/>
    </source>
</evidence>
<dbReference type="InterPro" id="IPR000524">
    <property type="entry name" value="Tscrpt_reg_HTH_GntR"/>
</dbReference>
<keyword evidence="1" id="KW-0805">Transcription regulation</keyword>
<dbReference type="GO" id="GO:0045892">
    <property type="term" value="P:negative regulation of DNA-templated transcription"/>
    <property type="evidence" value="ECO:0007669"/>
    <property type="project" value="TreeGrafter"/>
</dbReference>
<dbReference type="SUPFAM" id="SSF46785">
    <property type="entry name" value="Winged helix' DNA-binding domain"/>
    <property type="match status" value="1"/>
</dbReference>
<dbReference type="Pfam" id="PF07702">
    <property type="entry name" value="UTRA"/>
    <property type="match status" value="1"/>
</dbReference>
<proteinExistence type="predicted"/>
<dbReference type="GO" id="GO:0003700">
    <property type="term" value="F:DNA-binding transcription factor activity"/>
    <property type="evidence" value="ECO:0007669"/>
    <property type="project" value="InterPro"/>
</dbReference>
<evidence type="ECO:0000256" key="3">
    <source>
        <dbReference type="ARBA" id="ARBA00023163"/>
    </source>
</evidence>